<dbReference type="EMBL" id="FNQC01000011">
    <property type="protein sequence ID" value="SDZ35705.1"/>
    <property type="molecule type" value="Genomic_DNA"/>
</dbReference>
<dbReference type="RefSeq" id="WP_019598764.1">
    <property type="nucleotide sequence ID" value="NZ_FNQC01000011.1"/>
</dbReference>
<evidence type="ECO:0000313" key="2">
    <source>
        <dbReference type="Proteomes" id="UP000199663"/>
    </source>
</evidence>
<proteinExistence type="predicted"/>
<evidence type="ECO:0000313" key="1">
    <source>
        <dbReference type="EMBL" id="SDZ35705.1"/>
    </source>
</evidence>
<sequence>MDYYSLTPIEFKSFLSGYNKRIQNDYEVARLIGYLSLKPHLNKSSQKKNINEVIPFGWDDNKVKSKEIKKLSLEEFEDLKLKWNF</sequence>
<comment type="caution">
    <text evidence="1">The sequence shown here is derived from an EMBL/GenBank/DDBJ whole genome shotgun (WGS) entry which is preliminary data.</text>
</comment>
<name>A0A1H3SDM9_9BACT</name>
<accession>A0A1H3SDM9</accession>
<keyword evidence="2" id="KW-1185">Reference proteome</keyword>
<gene>
    <name evidence="1" type="ORF">SAMN05444412_11158</name>
</gene>
<organism evidence="1 2">
    <name type="scientific">Rhodonellum ikkaensis</name>
    <dbReference type="NCBI Taxonomy" id="336829"/>
    <lineage>
        <taxon>Bacteria</taxon>
        <taxon>Pseudomonadati</taxon>
        <taxon>Bacteroidota</taxon>
        <taxon>Cytophagia</taxon>
        <taxon>Cytophagales</taxon>
        <taxon>Cytophagaceae</taxon>
        <taxon>Rhodonellum</taxon>
    </lineage>
</organism>
<dbReference type="Proteomes" id="UP000199663">
    <property type="component" value="Unassembled WGS sequence"/>
</dbReference>
<protein>
    <submittedName>
        <fullName evidence="1">Uncharacterized protein</fullName>
    </submittedName>
</protein>
<reference evidence="1 2" key="1">
    <citation type="submission" date="2016-10" db="EMBL/GenBank/DDBJ databases">
        <authorList>
            <person name="Varghese N."/>
            <person name="Submissions S."/>
        </authorList>
    </citation>
    <scope>NUCLEOTIDE SEQUENCE [LARGE SCALE GENOMIC DNA]</scope>
    <source>
        <strain evidence="1 2">DSM 17997</strain>
    </source>
</reference>